<keyword evidence="2" id="KW-0723">Serine/threonine-protein kinase</keyword>
<gene>
    <name evidence="10" type="ORF">TRITD_6Bv1G211770</name>
</gene>
<keyword evidence="4" id="KW-0547">Nucleotide-binding</keyword>
<evidence type="ECO:0000256" key="8">
    <source>
        <dbReference type="ARBA" id="ARBA00048679"/>
    </source>
</evidence>
<evidence type="ECO:0000259" key="9">
    <source>
        <dbReference type="PROSITE" id="PS50011"/>
    </source>
</evidence>
<organism evidence="10 11">
    <name type="scientific">Triticum turgidum subsp. durum</name>
    <name type="common">Durum wheat</name>
    <name type="synonym">Triticum durum</name>
    <dbReference type="NCBI Taxonomy" id="4567"/>
    <lineage>
        <taxon>Eukaryota</taxon>
        <taxon>Viridiplantae</taxon>
        <taxon>Streptophyta</taxon>
        <taxon>Embryophyta</taxon>
        <taxon>Tracheophyta</taxon>
        <taxon>Spermatophyta</taxon>
        <taxon>Magnoliopsida</taxon>
        <taxon>Liliopsida</taxon>
        <taxon>Poales</taxon>
        <taxon>Poaceae</taxon>
        <taxon>BOP clade</taxon>
        <taxon>Pooideae</taxon>
        <taxon>Triticodae</taxon>
        <taxon>Triticeae</taxon>
        <taxon>Triticinae</taxon>
        <taxon>Triticum</taxon>
    </lineage>
</organism>
<accession>A0A9R0YWR7</accession>
<keyword evidence="3" id="KW-0808">Transferase</keyword>
<keyword evidence="5" id="KW-0418">Kinase</keyword>
<dbReference type="FunFam" id="1.10.510.10:FF:001023">
    <property type="entry name" value="Os07g0541700 protein"/>
    <property type="match status" value="1"/>
</dbReference>
<evidence type="ECO:0000313" key="11">
    <source>
        <dbReference type="Proteomes" id="UP000324705"/>
    </source>
</evidence>
<dbReference type="InterPro" id="IPR000719">
    <property type="entry name" value="Prot_kinase_dom"/>
</dbReference>
<keyword evidence="6" id="KW-0067">ATP-binding</keyword>
<evidence type="ECO:0000256" key="7">
    <source>
        <dbReference type="ARBA" id="ARBA00047899"/>
    </source>
</evidence>
<proteinExistence type="predicted"/>
<dbReference type="OMA" id="HEECHLV"/>
<evidence type="ECO:0000256" key="5">
    <source>
        <dbReference type="ARBA" id="ARBA00022777"/>
    </source>
</evidence>
<dbReference type="Gramene" id="TRITD6Bv1G211770.1">
    <property type="protein sequence ID" value="TRITD6Bv1G211770.1"/>
    <property type="gene ID" value="TRITD6Bv1G211770"/>
</dbReference>
<evidence type="ECO:0000256" key="1">
    <source>
        <dbReference type="ARBA" id="ARBA00012513"/>
    </source>
</evidence>
<dbReference type="Pfam" id="PF00069">
    <property type="entry name" value="Pkinase"/>
    <property type="match status" value="1"/>
</dbReference>
<feature type="domain" description="Protein kinase" evidence="9">
    <location>
        <begin position="1"/>
        <end position="133"/>
    </location>
</feature>
<keyword evidence="11" id="KW-1185">Reference proteome</keyword>
<evidence type="ECO:0000256" key="4">
    <source>
        <dbReference type="ARBA" id="ARBA00022741"/>
    </source>
</evidence>
<dbReference type="PROSITE" id="PS50011">
    <property type="entry name" value="PROTEIN_KINASE_DOM"/>
    <property type="match status" value="1"/>
</dbReference>
<evidence type="ECO:0000256" key="3">
    <source>
        <dbReference type="ARBA" id="ARBA00022679"/>
    </source>
</evidence>
<comment type="catalytic activity">
    <reaction evidence="8">
        <text>L-seryl-[protein] + ATP = O-phospho-L-seryl-[protein] + ADP + H(+)</text>
        <dbReference type="Rhea" id="RHEA:17989"/>
        <dbReference type="Rhea" id="RHEA-COMP:9863"/>
        <dbReference type="Rhea" id="RHEA-COMP:11604"/>
        <dbReference type="ChEBI" id="CHEBI:15378"/>
        <dbReference type="ChEBI" id="CHEBI:29999"/>
        <dbReference type="ChEBI" id="CHEBI:30616"/>
        <dbReference type="ChEBI" id="CHEBI:83421"/>
        <dbReference type="ChEBI" id="CHEBI:456216"/>
        <dbReference type="EC" id="2.7.11.1"/>
    </reaction>
</comment>
<reference evidence="10 11" key="1">
    <citation type="submission" date="2017-09" db="EMBL/GenBank/DDBJ databases">
        <authorList>
            <consortium name="International Durum Wheat Genome Sequencing Consortium (IDWGSC)"/>
            <person name="Milanesi L."/>
        </authorList>
    </citation>
    <scope>NUCLEOTIDE SEQUENCE [LARGE SCALE GENOMIC DNA]</scope>
    <source>
        <strain evidence="11">cv. Svevo</strain>
    </source>
</reference>
<evidence type="ECO:0000256" key="2">
    <source>
        <dbReference type="ARBA" id="ARBA00022527"/>
    </source>
</evidence>
<dbReference type="EMBL" id="LT934122">
    <property type="protein sequence ID" value="VAI62409.1"/>
    <property type="molecule type" value="Genomic_DNA"/>
</dbReference>
<dbReference type="Gene3D" id="1.10.510.10">
    <property type="entry name" value="Transferase(Phosphotransferase) domain 1"/>
    <property type="match status" value="1"/>
</dbReference>
<dbReference type="PANTHER" id="PTHR45707">
    <property type="entry name" value="C2 CALCIUM/LIPID-BINDING PLANT PHOSPHORIBOSYLTRANSFERASE FAMILY PROTEIN"/>
    <property type="match status" value="1"/>
</dbReference>
<dbReference type="GO" id="GO:0004674">
    <property type="term" value="F:protein serine/threonine kinase activity"/>
    <property type="evidence" value="ECO:0007669"/>
    <property type="project" value="UniProtKB-KW"/>
</dbReference>
<dbReference type="EC" id="2.7.11.1" evidence="1"/>
<name>A0A9R0YWR7_TRITD</name>
<dbReference type="Proteomes" id="UP000324705">
    <property type="component" value="Chromosome 6B"/>
</dbReference>
<dbReference type="PANTHER" id="PTHR45707:SF81">
    <property type="entry name" value="PROTEIN KINASE DOMAIN-CONTAINING PROTEIN"/>
    <property type="match status" value="1"/>
</dbReference>
<evidence type="ECO:0000313" key="10">
    <source>
        <dbReference type="EMBL" id="VAI62409.1"/>
    </source>
</evidence>
<sequence length="133" mass="15223">MMTKHQNVVQFVGYCAVSSAEAVEYPQGGSNYILAERPERLLCFEHVCNRSLDKYISDESSGLEWKMRYKIIRGICAGLHYLHEECHLVHLDLKPQDILMDAIMMPKIAAFGLSRIFGVEQTRTITQNRQGTM</sequence>
<dbReference type="InterPro" id="IPR011009">
    <property type="entry name" value="Kinase-like_dom_sf"/>
</dbReference>
<comment type="catalytic activity">
    <reaction evidence="7">
        <text>L-threonyl-[protein] + ATP = O-phospho-L-threonyl-[protein] + ADP + H(+)</text>
        <dbReference type="Rhea" id="RHEA:46608"/>
        <dbReference type="Rhea" id="RHEA-COMP:11060"/>
        <dbReference type="Rhea" id="RHEA-COMP:11605"/>
        <dbReference type="ChEBI" id="CHEBI:15378"/>
        <dbReference type="ChEBI" id="CHEBI:30013"/>
        <dbReference type="ChEBI" id="CHEBI:30616"/>
        <dbReference type="ChEBI" id="CHEBI:61977"/>
        <dbReference type="ChEBI" id="CHEBI:456216"/>
        <dbReference type="EC" id="2.7.11.1"/>
    </reaction>
</comment>
<dbReference type="GO" id="GO:0005524">
    <property type="term" value="F:ATP binding"/>
    <property type="evidence" value="ECO:0007669"/>
    <property type="project" value="UniProtKB-KW"/>
</dbReference>
<dbReference type="AlphaFoldDB" id="A0A9R0YWR7"/>
<dbReference type="SUPFAM" id="SSF56112">
    <property type="entry name" value="Protein kinase-like (PK-like)"/>
    <property type="match status" value="1"/>
</dbReference>
<protein>
    <recommendedName>
        <fullName evidence="1">non-specific serine/threonine protein kinase</fullName>
        <ecNumber evidence="1">2.7.11.1</ecNumber>
    </recommendedName>
</protein>
<evidence type="ECO:0000256" key="6">
    <source>
        <dbReference type="ARBA" id="ARBA00022840"/>
    </source>
</evidence>